<dbReference type="GO" id="GO:0071543">
    <property type="term" value="P:diphosphoinositol polyphosphate metabolic process"/>
    <property type="evidence" value="ECO:0007669"/>
    <property type="project" value="TreeGrafter"/>
</dbReference>
<dbReference type="InterPro" id="IPR020084">
    <property type="entry name" value="NUDIX_hydrolase_CS"/>
</dbReference>
<keyword evidence="2" id="KW-0479">Metal-binding</keyword>
<dbReference type="Proteomes" id="UP001294444">
    <property type="component" value="Unassembled WGS sequence"/>
</dbReference>
<feature type="compositionally biased region" description="Polar residues" evidence="5">
    <location>
        <begin position="71"/>
        <end position="84"/>
    </location>
</feature>
<reference evidence="7" key="1">
    <citation type="submission" date="2023-10" db="EMBL/GenBank/DDBJ databases">
        <authorList>
            <person name="Guldener U."/>
        </authorList>
    </citation>
    <scope>NUCLEOTIDE SEQUENCE</scope>
    <source>
        <strain evidence="7">Mp4</strain>
    </source>
</reference>
<dbReference type="PROSITE" id="PS51462">
    <property type="entry name" value="NUDIX"/>
    <property type="match status" value="1"/>
</dbReference>
<dbReference type="GO" id="GO:0046872">
    <property type="term" value="F:metal ion binding"/>
    <property type="evidence" value="ECO:0007669"/>
    <property type="project" value="UniProtKB-KW"/>
</dbReference>
<gene>
    <name evidence="7" type="ORF">MEPE_01378</name>
</gene>
<protein>
    <submittedName>
        <fullName evidence="7">Related to diadenosine hexaphosphate (Ap6A) hydrolase</fullName>
    </submittedName>
</protein>
<keyword evidence="3 7" id="KW-0378">Hydrolase</keyword>
<dbReference type="InterPro" id="IPR000086">
    <property type="entry name" value="NUDIX_hydrolase_dom"/>
</dbReference>
<dbReference type="PROSITE" id="PS00893">
    <property type="entry name" value="NUDIX_BOX"/>
    <property type="match status" value="1"/>
</dbReference>
<keyword evidence="4" id="KW-0460">Magnesium</keyword>
<evidence type="ECO:0000259" key="6">
    <source>
        <dbReference type="PROSITE" id="PS51462"/>
    </source>
</evidence>
<dbReference type="InterPro" id="IPR015797">
    <property type="entry name" value="NUDIX_hydrolase-like_dom_sf"/>
</dbReference>
<comment type="cofactor">
    <cofactor evidence="1">
        <name>Mg(2+)</name>
        <dbReference type="ChEBI" id="CHEBI:18420"/>
    </cofactor>
</comment>
<dbReference type="AlphaFoldDB" id="A0AAJ4XHY2"/>
<dbReference type="GO" id="GO:1901907">
    <property type="term" value="P:diadenosine pentaphosphate catabolic process"/>
    <property type="evidence" value="ECO:0007669"/>
    <property type="project" value="TreeGrafter"/>
</dbReference>
<name>A0AAJ4XHY2_9BASI</name>
<dbReference type="EMBL" id="OAPG01000002">
    <property type="protein sequence ID" value="SNX82672.1"/>
    <property type="molecule type" value="Genomic_DNA"/>
</dbReference>
<dbReference type="GO" id="GO:1901909">
    <property type="term" value="P:diadenosine hexaphosphate catabolic process"/>
    <property type="evidence" value="ECO:0007669"/>
    <property type="project" value="TreeGrafter"/>
</dbReference>
<evidence type="ECO:0000256" key="5">
    <source>
        <dbReference type="SAM" id="MobiDB-lite"/>
    </source>
</evidence>
<dbReference type="CDD" id="cd04666">
    <property type="entry name" value="NUDIX_DIPP2_like_Nudt4"/>
    <property type="match status" value="1"/>
</dbReference>
<evidence type="ECO:0000256" key="1">
    <source>
        <dbReference type="ARBA" id="ARBA00001946"/>
    </source>
</evidence>
<comment type="caution">
    <text evidence="7">The sequence shown here is derived from an EMBL/GenBank/DDBJ whole genome shotgun (WGS) entry which is preliminary data.</text>
</comment>
<accession>A0AAJ4XHY2</accession>
<evidence type="ECO:0000256" key="4">
    <source>
        <dbReference type="ARBA" id="ARBA00022842"/>
    </source>
</evidence>
<feature type="region of interest" description="Disordered" evidence="5">
    <location>
        <begin position="69"/>
        <end position="109"/>
    </location>
</feature>
<dbReference type="InterPro" id="IPR047198">
    <property type="entry name" value="DDP-like_NUDIX"/>
</dbReference>
<evidence type="ECO:0000256" key="3">
    <source>
        <dbReference type="ARBA" id="ARBA00022801"/>
    </source>
</evidence>
<keyword evidence="8" id="KW-1185">Reference proteome</keyword>
<dbReference type="GO" id="GO:0005634">
    <property type="term" value="C:nucleus"/>
    <property type="evidence" value="ECO:0007669"/>
    <property type="project" value="TreeGrafter"/>
</dbReference>
<evidence type="ECO:0000313" key="7">
    <source>
        <dbReference type="EMBL" id="SNX82672.1"/>
    </source>
</evidence>
<dbReference type="PANTHER" id="PTHR12629">
    <property type="entry name" value="DIPHOSPHOINOSITOL POLYPHOSPHATE PHOSPHOHYDROLASE"/>
    <property type="match status" value="1"/>
</dbReference>
<dbReference type="Gene3D" id="3.90.79.10">
    <property type="entry name" value="Nucleoside Triphosphate Pyrophosphohydrolase"/>
    <property type="match status" value="1"/>
</dbReference>
<sequence length="167" mass="19021">MVCAREVAVAIPIQVNRQTSNGDNDIRIHLVTSRKHDNRYVLPKGGVEHNETSRQAAVRELWEEAGLVGESSPSNILSKASQAELTVDDHKPHRNSPSKSPQEPNFVPRARYTGHQVLVTSIKDEWPESDERQRKLVTIQEAEKQLEWRKDIHTIFTRWAAGISRET</sequence>
<organism evidence="7 8">
    <name type="scientific">Melanopsichium pennsylvanicum</name>
    <dbReference type="NCBI Taxonomy" id="63383"/>
    <lineage>
        <taxon>Eukaryota</taxon>
        <taxon>Fungi</taxon>
        <taxon>Dikarya</taxon>
        <taxon>Basidiomycota</taxon>
        <taxon>Ustilaginomycotina</taxon>
        <taxon>Ustilaginomycetes</taxon>
        <taxon>Ustilaginales</taxon>
        <taxon>Ustilaginaceae</taxon>
        <taxon>Melanopsichium</taxon>
    </lineage>
</organism>
<dbReference type="GO" id="GO:0000298">
    <property type="term" value="F:endopolyphosphatase activity"/>
    <property type="evidence" value="ECO:0007669"/>
    <property type="project" value="TreeGrafter"/>
</dbReference>
<dbReference type="GO" id="GO:0005737">
    <property type="term" value="C:cytoplasm"/>
    <property type="evidence" value="ECO:0007669"/>
    <property type="project" value="TreeGrafter"/>
</dbReference>
<dbReference type="GO" id="GO:1901911">
    <property type="term" value="P:adenosine 5'-(hexahydrogen pentaphosphate) catabolic process"/>
    <property type="evidence" value="ECO:0007669"/>
    <property type="project" value="TreeGrafter"/>
</dbReference>
<dbReference type="Pfam" id="PF00293">
    <property type="entry name" value="NUDIX"/>
    <property type="match status" value="1"/>
</dbReference>
<feature type="domain" description="Nudix hydrolase" evidence="6">
    <location>
        <begin position="4"/>
        <end position="159"/>
    </location>
</feature>
<proteinExistence type="predicted"/>
<dbReference type="PANTHER" id="PTHR12629:SF0">
    <property type="entry name" value="DIPHOSPHOINOSITOL-POLYPHOSPHATE DIPHOSPHATASE"/>
    <property type="match status" value="1"/>
</dbReference>
<dbReference type="GO" id="GO:0034432">
    <property type="term" value="F:bis(5'-adenosyl)-pentaphosphatase activity"/>
    <property type="evidence" value="ECO:0007669"/>
    <property type="project" value="TreeGrafter"/>
</dbReference>
<dbReference type="GO" id="GO:0008486">
    <property type="term" value="F:diphosphoinositol-polyphosphate diphosphatase activity"/>
    <property type="evidence" value="ECO:0007669"/>
    <property type="project" value="TreeGrafter"/>
</dbReference>
<dbReference type="GO" id="GO:0034431">
    <property type="term" value="F:bis(5'-adenosyl)-hexaphosphatase activity"/>
    <property type="evidence" value="ECO:0007669"/>
    <property type="project" value="TreeGrafter"/>
</dbReference>
<evidence type="ECO:0000256" key="2">
    <source>
        <dbReference type="ARBA" id="ARBA00022723"/>
    </source>
</evidence>
<evidence type="ECO:0000313" key="8">
    <source>
        <dbReference type="Proteomes" id="UP001294444"/>
    </source>
</evidence>
<dbReference type="SUPFAM" id="SSF55811">
    <property type="entry name" value="Nudix"/>
    <property type="match status" value="1"/>
</dbReference>